<evidence type="ECO:0000313" key="3">
    <source>
        <dbReference type="Proteomes" id="UP000000286"/>
    </source>
</evidence>
<accession>C8Z513</accession>
<name>C8Z513_YEAS8</name>
<gene>
    <name evidence="2" type="ORF">EC1118_1D0_3455g</name>
</gene>
<dbReference type="EMBL" id="FN393063">
    <property type="protein sequence ID" value="CAY78602.1"/>
    <property type="molecule type" value="Genomic_DNA"/>
</dbReference>
<proteinExistence type="predicted"/>
<feature type="region of interest" description="Disordered" evidence="1">
    <location>
        <begin position="74"/>
        <end position="97"/>
    </location>
</feature>
<evidence type="ECO:0000256" key="1">
    <source>
        <dbReference type="SAM" id="MobiDB-lite"/>
    </source>
</evidence>
<sequence length="136" mass="15189">MRSGNSGSCNHFLVFLRKVVTCHNAAIVRKTTKYNSLKHKTPPLPLALALADALSPQNFFHITSPASLSYSWRRADPGRKGRTQPLPTQGSARRFLHTPQGGVEPCRVIHIITSYMKSISYHIGIHSTKEEKNCNH</sequence>
<dbReference type="HOGENOM" id="CLU_1877060_0_0_1"/>
<organism evidence="2 3">
    <name type="scientific">Saccharomyces cerevisiae (strain Lalvin EC1118 / Prise de mousse)</name>
    <name type="common">Baker's yeast</name>
    <dbReference type="NCBI Taxonomy" id="643680"/>
    <lineage>
        <taxon>Eukaryota</taxon>
        <taxon>Fungi</taxon>
        <taxon>Dikarya</taxon>
        <taxon>Ascomycota</taxon>
        <taxon>Saccharomycotina</taxon>
        <taxon>Saccharomycetes</taxon>
        <taxon>Saccharomycetales</taxon>
        <taxon>Saccharomycetaceae</taxon>
        <taxon>Saccharomyces</taxon>
    </lineage>
</organism>
<reference evidence="2 3" key="1">
    <citation type="journal article" date="2009" name="Proc. Natl. Acad. Sci. U.S.A.">
        <title>Eukaryote-to-eukaryote gene transfer events revealed by the genome sequence of the wine yeast Saccharomyces cerevisiae EC1118.</title>
        <authorList>
            <person name="Novo M."/>
            <person name="Bigey F."/>
            <person name="Beyne E."/>
            <person name="Galeote V."/>
            <person name="Gavory F."/>
            <person name="Mallet S."/>
            <person name="Cambot B."/>
            <person name="Legras J.L."/>
            <person name="Wincker P."/>
            <person name="Casaregola S."/>
            <person name="Dequin S."/>
        </authorList>
    </citation>
    <scope>NUCLEOTIDE SEQUENCE [LARGE SCALE GENOMIC DNA]</scope>
    <source>
        <strain evidence="3">Lalvin EC1118 / Prise de mousse</strain>
    </source>
</reference>
<protein>
    <submittedName>
        <fullName evidence="2">EC1118_1D0_3455p</fullName>
    </submittedName>
</protein>
<evidence type="ECO:0000313" key="2">
    <source>
        <dbReference type="EMBL" id="CAY78602.1"/>
    </source>
</evidence>
<dbReference type="Proteomes" id="UP000000286">
    <property type="component" value="Chromosome IV"/>
</dbReference>
<dbReference type="AlphaFoldDB" id="C8Z513"/>